<organism evidence="1 2">
    <name type="scientific">Actinomyces bowdenii</name>
    <dbReference type="NCBI Taxonomy" id="131109"/>
    <lineage>
        <taxon>Bacteria</taxon>
        <taxon>Bacillati</taxon>
        <taxon>Actinomycetota</taxon>
        <taxon>Actinomycetes</taxon>
        <taxon>Actinomycetales</taxon>
        <taxon>Actinomycetaceae</taxon>
        <taxon>Actinomyces</taxon>
    </lineage>
</organism>
<evidence type="ECO:0000313" key="1">
    <source>
        <dbReference type="EMBL" id="RRD30659.1"/>
    </source>
</evidence>
<comment type="caution">
    <text evidence="1">The sequence shown here is derived from an EMBL/GenBank/DDBJ whole genome shotgun (WGS) entry which is preliminary data.</text>
</comment>
<evidence type="ECO:0000313" key="2">
    <source>
        <dbReference type="Proteomes" id="UP000271272"/>
    </source>
</evidence>
<reference evidence="1 2" key="1">
    <citation type="submission" date="2018-11" db="EMBL/GenBank/DDBJ databases">
        <title>Genomes From Bacteria Associated with the Canine Oral Cavity: a Test Case for Automated Genome-Based Taxonomic Assignment.</title>
        <authorList>
            <person name="Coil D.A."/>
            <person name="Jospin G."/>
            <person name="Darling A.E."/>
            <person name="Wallis C."/>
            <person name="Davis I.J."/>
            <person name="Harris S."/>
            <person name="Eisen J.A."/>
            <person name="Holcombe L.J."/>
            <person name="O'Flynn C."/>
        </authorList>
    </citation>
    <scope>NUCLEOTIDE SEQUENCE [LARGE SCALE GENOMIC DNA]</scope>
    <source>
        <strain evidence="1 2">OH5050</strain>
    </source>
</reference>
<dbReference type="OrthoDB" id="3260069at2"/>
<name>A0A3P1V920_9ACTO</name>
<keyword evidence="1" id="KW-0238">DNA-binding</keyword>
<dbReference type="RefSeq" id="WP_124932578.1">
    <property type="nucleotide sequence ID" value="NZ_RQZC01000001.1"/>
</dbReference>
<dbReference type="InterPro" id="IPR004401">
    <property type="entry name" value="YbaB/EbfC"/>
</dbReference>
<protein>
    <submittedName>
        <fullName evidence="1">YbaB/EbfC family DNA-binding protein</fullName>
    </submittedName>
</protein>
<sequence>MGEDYAVSIGADEAGARIGAHIAEAEERVQEAARLARQLSSLRRTSHSRDGAVSVTVDVAGRVTALRIQAFAMLGSPDALASSILSCIAEAQVQAGRGFVEAAAAVWGPESELTGHVRQAVGGDRPPRPG</sequence>
<dbReference type="AlphaFoldDB" id="A0A3P1V920"/>
<keyword evidence="2" id="KW-1185">Reference proteome</keyword>
<dbReference type="EMBL" id="RQZC01000001">
    <property type="protein sequence ID" value="RRD30659.1"/>
    <property type="molecule type" value="Genomic_DNA"/>
</dbReference>
<dbReference type="GO" id="GO:0003677">
    <property type="term" value="F:DNA binding"/>
    <property type="evidence" value="ECO:0007669"/>
    <property type="project" value="UniProtKB-KW"/>
</dbReference>
<accession>A0A3P1V920</accession>
<dbReference type="InterPro" id="IPR036894">
    <property type="entry name" value="YbaB-like_sf"/>
</dbReference>
<gene>
    <name evidence="1" type="ORF">EII10_00625</name>
</gene>
<dbReference type="Pfam" id="PF02575">
    <property type="entry name" value="YbaB_DNA_bd"/>
    <property type="match status" value="1"/>
</dbReference>
<dbReference type="Proteomes" id="UP000271272">
    <property type="component" value="Unassembled WGS sequence"/>
</dbReference>
<dbReference type="SUPFAM" id="SSF82607">
    <property type="entry name" value="YbaB-like"/>
    <property type="match status" value="1"/>
</dbReference>
<dbReference type="Gene3D" id="3.30.1310.10">
    <property type="entry name" value="Nucleoid-associated protein YbaB-like domain"/>
    <property type="match status" value="1"/>
</dbReference>
<proteinExistence type="predicted"/>